<dbReference type="PANTHER" id="PTHR10165">
    <property type="entry name" value="LIPID PHOSPHATE PHOSPHATASE"/>
    <property type="match status" value="1"/>
</dbReference>
<feature type="transmembrane region" description="Helical" evidence="7">
    <location>
        <begin position="30"/>
        <end position="49"/>
    </location>
</feature>
<dbReference type="Pfam" id="PF01569">
    <property type="entry name" value="PAP2"/>
    <property type="match status" value="1"/>
</dbReference>
<feature type="transmembrane region" description="Helical" evidence="7">
    <location>
        <begin position="202"/>
        <end position="221"/>
    </location>
</feature>
<dbReference type="Proteomes" id="UP000318582">
    <property type="component" value="Unassembled WGS sequence"/>
</dbReference>
<feature type="domain" description="Phosphatidic acid phosphatase type 2/haloperoxidase" evidence="8">
    <location>
        <begin position="104"/>
        <end position="248"/>
    </location>
</feature>
<dbReference type="GO" id="GO:0008195">
    <property type="term" value="F:phosphatidate phosphatase activity"/>
    <property type="evidence" value="ECO:0007669"/>
    <property type="project" value="TreeGrafter"/>
</dbReference>
<comment type="subcellular location">
    <subcellularLocation>
        <location evidence="1">Membrane</location>
        <topology evidence="1">Multi-pass membrane protein</topology>
    </subcellularLocation>
</comment>
<evidence type="ECO:0000256" key="1">
    <source>
        <dbReference type="ARBA" id="ARBA00004141"/>
    </source>
</evidence>
<comment type="similarity">
    <text evidence="2">Belongs to the PA-phosphatase related phosphoesterase family.</text>
</comment>
<proteinExistence type="inferred from homology"/>
<evidence type="ECO:0000256" key="7">
    <source>
        <dbReference type="SAM" id="Phobius"/>
    </source>
</evidence>
<feature type="transmembrane region" description="Helical" evidence="7">
    <location>
        <begin position="171"/>
        <end position="190"/>
    </location>
</feature>
<dbReference type="EMBL" id="QEAQ01000177">
    <property type="protein sequence ID" value="TPX54003.1"/>
    <property type="molecule type" value="Genomic_DNA"/>
</dbReference>
<dbReference type="Gene3D" id="1.20.144.10">
    <property type="entry name" value="Phosphatidic acid phosphatase type 2/haloperoxidase"/>
    <property type="match status" value="1"/>
</dbReference>
<reference evidence="9 10" key="1">
    <citation type="journal article" date="2019" name="Sci. Rep.">
        <title>Comparative genomics of chytrid fungi reveal insights into the obligate biotrophic and pathogenic lifestyle of Synchytrium endobioticum.</title>
        <authorList>
            <person name="van de Vossenberg B.T.L.H."/>
            <person name="Warris S."/>
            <person name="Nguyen H.D.T."/>
            <person name="van Gent-Pelzer M.P.E."/>
            <person name="Joly D.L."/>
            <person name="van de Geest H.C."/>
            <person name="Bonants P.J.M."/>
            <person name="Smith D.S."/>
            <person name="Levesque C.A."/>
            <person name="van der Lee T.A.J."/>
        </authorList>
    </citation>
    <scope>NUCLEOTIDE SEQUENCE [LARGE SCALE GENOMIC DNA]</scope>
    <source>
        <strain evidence="9 10">CBS 809.83</strain>
    </source>
</reference>
<dbReference type="PANTHER" id="PTHR10165:SF35">
    <property type="entry name" value="RE23632P"/>
    <property type="match status" value="1"/>
</dbReference>
<evidence type="ECO:0000256" key="5">
    <source>
        <dbReference type="ARBA" id="ARBA00023136"/>
    </source>
</evidence>
<feature type="transmembrane region" description="Helical" evidence="7">
    <location>
        <begin position="69"/>
        <end position="92"/>
    </location>
</feature>
<name>A0A507DQQ9_9FUNG</name>
<evidence type="ECO:0000256" key="2">
    <source>
        <dbReference type="ARBA" id="ARBA00008816"/>
    </source>
</evidence>
<accession>A0A507DQQ9</accession>
<feature type="compositionally biased region" description="Polar residues" evidence="6">
    <location>
        <begin position="292"/>
        <end position="319"/>
    </location>
</feature>
<dbReference type="GO" id="GO:0046839">
    <property type="term" value="P:phospholipid dephosphorylation"/>
    <property type="evidence" value="ECO:0007669"/>
    <property type="project" value="TreeGrafter"/>
</dbReference>
<feature type="transmembrane region" description="Helical" evidence="7">
    <location>
        <begin position="104"/>
        <end position="121"/>
    </location>
</feature>
<dbReference type="GO" id="GO:0016020">
    <property type="term" value="C:membrane"/>
    <property type="evidence" value="ECO:0007669"/>
    <property type="project" value="UniProtKB-SubCell"/>
</dbReference>
<protein>
    <recommendedName>
        <fullName evidence="8">Phosphatidic acid phosphatase type 2/haloperoxidase domain-containing protein</fullName>
    </recommendedName>
</protein>
<dbReference type="InterPro" id="IPR036938">
    <property type="entry name" value="PAP2/HPO_sf"/>
</dbReference>
<dbReference type="InterPro" id="IPR000326">
    <property type="entry name" value="PAP2/HPO"/>
</dbReference>
<organism evidence="9 10">
    <name type="scientific">Powellomyces hirtus</name>
    <dbReference type="NCBI Taxonomy" id="109895"/>
    <lineage>
        <taxon>Eukaryota</taxon>
        <taxon>Fungi</taxon>
        <taxon>Fungi incertae sedis</taxon>
        <taxon>Chytridiomycota</taxon>
        <taxon>Chytridiomycota incertae sedis</taxon>
        <taxon>Chytridiomycetes</taxon>
        <taxon>Spizellomycetales</taxon>
        <taxon>Powellomycetaceae</taxon>
        <taxon>Powellomyces</taxon>
    </lineage>
</organism>
<evidence type="ECO:0000256" key="3">
    <source>
        <dbReference type="ARBA" id="ARBA00022692"/>
    </source>
</evidence>
<feature type="region of interest" description="Disordered" evidence="6">
    <location>
        <begin position="285"/>
        <end position="337"/>
    </location>
</feature>
<keyword evidence="4 7" id="KW-1133">Transmembrane helix</keyword>
<keyword evidence="5 7" id="KW-0472">Membrane</keyword>
<dbReference type="STRING" id="109895.A0A507DQQ9"/>
<evidence type="ECO:0000313" key="10">
    <source>
        <dbReference type="Proteomes" id="UP000318582"/>
    </source>
</evidence>
<evidence type="ECO:0000256" key="6">
    <source>
        <dbReference type="SAM" id="MobiDB-lite"/>
    </source>
</evidence>
<dbReference type="SUPFAM" id="SSF48317">
    <property type="entry name" value="Acid phosphatase/Vanadium-dependent haloperoxidase"/>
    <property type="match status" value="1"/>
</dbReference>
<evidence type="ECO:0000259" key="8">
    <source>
        <dbReference type="SMART" id="SM00014"/>
    </source>
</evidence>
<feature type="transmembrane region" description="Helical" evidence="7">
    <location>
        <begin position="233"/>
        <end position="250"/>
    </location>
</feature>
<keyword evidence="3 7" id="KW-0812">Transmembrane</keyword>
<dbReference type="SMART" id="SM00014">
    <property type="entry name" value="acidPPc"/>
    <property type="match status" value="1"/>
</dbReference>
<comment type="caution">
    <text evidence="9">The sequence shown here is derived from an EMBL/GenBank/DDBJ whole genome shotgun (WGS) entry which is preliminary data.</text>
</comment>
<dbReference type="GO" id="GO:0006644">
    <property type="term" value="P:phospholipid metabolic process"/>
    <property type="evidence" value="ECO:0007669"/>
    <property type="project" value="InterPro"/>
</dbReference>
<dbReference type="InterPro" id="IPR043216">
    <property type="entry name" value="PAP-like"/>
</dbReference>
<dbReference type="CDD" id="cd03390">
    <property type="entry name" value="PAP2_containing_1_like"/>
    <property type="match status" value="1"/>
</dbReference>
<dbReference type="AlphaFoldDB" id="A0A507DQQ9"/>
<evidence type="ECO:0000256" key="4">
    <source>
        <dbReference type="ARBA" id="ARBA00022989"/>
    </source>
</evidence>
<sequence length="337" mass="37341">MSVNSDRVHVLYETRTNNVPHLLKESAWEWVALIFILGGAAGLELVQPFERVAFANDINIAYPLSPQTVPNWMLAALAVGVPILTILIISLAVKRSSFDAHQSVLGLAIALAFTLLFTQIVKVSTGSLRPDFLDRCKPTEFVPEFVADARLLRVKTCSGDPRDIKEGRKSFFSGHSSLAWAGLGFLSLYLSRHLNFQRKPLSPKYAITVIPVIIALLISISRVDNYWHRWQDVVVGAIVGATVATYCYRYHCAPLEDLGREPDLPHHRLQRVSSGAPQTDFLATGRSRSDYDNVSSNESLRFNTGQNAIPSPCRDSSLSDPGDHVAVPADSHRMRPR</sequence>
<keyword evidence="10" id="KW-1185">Reference proteome</keyword>
<evidence type="ECO:0000313" key="9">
    <source>
        <dbReference type="EMBL" id="TPX54003.1"/>
    </source>
</evidence>
<gene>
    <name evidence="9" type="ORF">PhCBS80983_g06089</name>
</gene>